<dbReference type="AlphaFoldDB" id="A0A8D8V800"/>
<name>A0A8D8V800_9HEMI</name>
<protein>
    <submittedName>
        <fullName evidence="1">Uncharacterized protein</fullName>
    </submittedName>
</protein>
<dbReference type="EMBL" id="HBUF01358971">
    <property type="protein sequence ID" value="CAG6719531.1"/>
    <property type="molecule type" value="Transcribed_RNA"/>
</dbReference>
<sequence length="162" mass="19278">MFHVYNAQVCRDRIQTTCTHNIHPLVLGLLIVIELHLLHKIRLPRYIHVMGFVLHTCFHHWSSKMPIRTTTIDKDLSFCCHGRECCFIFHICYDYWYLLDRMFTSFFSCPFQKRFELVHTPSCHSPCHIKLFRKLDHFYNSILSCEPCGSKNQNVESVGHFT</sequence>
<reference evidence="1" key="1">
    <citation type="submission" date="2021-05" db="EMBL/GenBank/DDBJ databases">
        <authorList>
            <person name="Alioto T."/>
            <person name="Alioto T."/>
            <person name="Gomez Garrido J."/>
        </authorList>
    </citation>
    <scope>NUCLEOTIDE SEQUENCE</scope>
</reference>
<proteinExistence type="predicted"/>
<accession>A0A8D8V800</accession>
<evidence type="ECO:0000313" key="1">
    <source>
        <dbReference type="EMBL" id="CAG6719528.1"/>
    </source>
</evidence>
<dbReference type="EMBL" id="HBUF01358972">
    <property type="protein sequence ID" value="CAG6719534.1"/>
    <property type="molecule type" value="Transcribed_RNA"/>
</dbReference>
<organism evidence="1">
    <name type="scientific">Cacopsylla melanoneura</name>
    <dbReference type="NCBI Taxonomy" id="428564"/>
    <lineage>
        <taxon>Eukaryota</taxon>
        <taxon>Metazoa</taxon>
        <taxon>Ecdysozoa</taxon>
        <taxon>Arthropoda</taxon>
        <taxon>Hexapoda</taxon>
        <taxon>Insecta</taxon>
        <taxon>Pterygota</taxon>
        <taxon>Neoptera</taxon>
        <taxon>Paraneoptera</taxon>
        <taxon>Hemiptera</taxon>
        <taxon>Sternorrhyncha</taxon>
        <taxon>Psylloidea</taxon>
        <taxon>Psyllidae</taxon>
        <taxon>Psyllinae</taxon>
        <taxon>Cacopsylla</taxon>
    </lineage>
</organism>
<dbReference type="EMBL" id="HBUF01358973">
    <property type="protein sequence ID" value="CAG6719537.1"/>
    <property type="molecule type" value="Transcribed_RNA"/>
</dbReference>
<dbReference type="EMBL" id="HBUF01358969">
    <property type="protein sequence ID" value="CAG6719525.1"/>
    <property type="molecule type" value="Transcribed_RNA"/>
</dbReference>
<dbReference type="EMBL" id="HBUF01358970">
    <property type="protein sequence ID" value="CAG6719528.1"/>
    <property type="molecule type" value="Transcribed_RNA"/>
</dbReference>